<comment type="caution">
    <text evidence="2">The sequence shown here is derived from an EMBL/GenBank/DDBJ whole genome shotgun (WGS) entry which is preliminary data.</text>
</comment>
<feature type="region of interest" description="Disordered" evidence="1">
    <location>
        <begin position="1"/>
        <end position="23"/>
    </location>
</feature>
<keyword evidence="3" id="KW-1185">Reference proteome</keyword>
<dbReference type="EMBL" id="BSYO01000030">
    <property type="protein sequence ID" value="GMH25951.1"/>
    <property type="molecule type" value="Genomic_DNA"/>
</dbReference>
<proteinExistence type="predicted"/>
<organism evidence="2 3">
    <name type="scientific">Nepenthes gracilis</name>
    <name type="common">Slender pitcher plant</name>
    <dbReference type="NCBI Taxonomy" id="150966"/>
    <lineage>
        <taxon>Eukaryota</taxon>
        <taxon>Viridiplantae</taxon>
        <taxon>Streptophyta</taxon>
        <taxon>Embryophyta</taxon>
        <taxon>Tracheophyta</taxon>
        <taxon>Spermatophyta</taxon>
        <taxon>Magnoliopsida</taxon>
        <taxon>eudicotyledons</taxon>
        <taxon>Gunneridae</taxon>
        <taxon>Pentapetalae</taxon>
        <taxon>Caryophyllales</taxon>
        <taxon>Nepenthaceae</taxon>
        <taxon>Nepenthes</taxon>
    </lineage>
</organism>
<sequence length="88" mass="9151">MPAVGQLRGGGDSSLGRAGPFPDGGKLTGAVLEASDWRALTSSCDDDELCSAGIEAGGVEADDVGAGTPTWVERFHRRVCWGLVGYRR</sequence>
<accession>A0AAD3Y3X1</accession>
<protein>
    <submittedName>
        <fullName evidence="2">Uncharacterized protein</fullName>
    </submittedName>
</protein>
<evidence type="ECO:0000313" key="3">
    <source>
        <dbReference type="Proteomes" id="UP001279734"/>
    </source>
</evidence>
<evidence type="ECO:0000313" key="2">
    <source>
        <dbReference type="EMBL" id="GMH25951.1"/>
    </source>
</evidence>
<reference evidence="2" key="1">
    <citation type="submission" date="2023-05" db="EMBL/GenBank/DDBJ databases">
        <title>Nepenthes gracilis genome sequencing.</title>
        <authorList>
            <person name="Fukushima K."/>
        </authorList>
    </citation>
    <scope>NUCLEOTIDE SEQUENCE</scope>
    <source>
        <strain evidence="2">SING2019-196</strain>
    </source>
</reference>
<gene>
    <name evidence="2" type="ORF">Nepgr_027794</name>
</gene>
<name>A0AAD3Y3X1_NEPGR</name>
<evidence type="ECO:0000256" key="1">
    <source>
        <dbReference type="SAM" id="MobiDB-lite"/>
    </source>
</evidence>
<dbReference type="AlphaFoldDB" id="A0AAD3Y3X1"/>
<dbReference type="Proteomes" id="UP001279734">
    <property type="component" value="Unassembled WGS sequence"/>
</dbReference>